<dbReference type="PRINTS" id="PR00765">
    <property type="entry name" value="CRBOXYPTASEA"/>
</dbReference>
<dbReference type="FunFam" id="3.40.630.10:FF:000084">
    <property type="entry name" value="Carboxypeptidase B2"/>
    <property type="match status" value="1"/>
</dbReference>
<feature type="domain" description="Peptidase M14" evidence="13">
    <location>
        <begin position="114"/>
        <end position="405"/>
    </location>
</feature>
<gene>
    <name evidence="14" type="ORF">ULMA_16760</name>
</gene>
<accession>A0A5J4J0S4</accession>
<proteinExistence type="inferred from homology"/>
<comment type="cofactor">
    <cofactor evidence="1">
        <name>Zn(2+)</name>
        <dbReference type="ChEBI" id="CHEBI:29105"/>
    </cofactor>
</comment>
<dbReference type="InterPro" id="IPR026444">
    <property type="entry name" value="Secre_tail"/>
</dbReference>
<keyword evidence="8" id="KW-0862">Zinc</keyword>
<organism evidence="14 15">
    <name type="scientific">Patiriisocius marinus</name>
    <dbReference type="NCBI Taxonomy" id="1397112"/>
    <lineage>
        <taxon>Bacteria</taxon>
        <taxon>Pseudomonadati</taxon>
        <taxon>Bacteroidota</taxon>
        <taxon>Flavobacteriia</taxon>
        <taxon>Flavobacteriales</taxon>
        <taxon>Flavobacteriaceae</taxon>
        <taxon>Patiriisocius</taxon>
    </lineage>
</organism>
<keyword evidence="3" id="KW-0121">Carboxypeptidase</keyword>
<keyword evidence="6" id="KW-0732">Signal</keyword>
<evidence type="ECO:0000256" key="10">
    <source>
        <dbReference type="ARBA" id="ARBA00050859"/>
    </source>
</evidence>
<comment type="caution">
    <text evidence="14">The sequence shown here is derived from an EMBL/GenBank/DDBJ whole genome shotgun (WGS) entry which is preliminary data.</text>
</comment>
<dbReference type="SMART" id="SM00631">
    <property type="entry name" value="Zn_pept"/>
    <property type="match status" value="1"/>
</dbReference>
<dbReference type="SUPFAM" id="SSF53187">
    <property type="entry name" value="Zn-dependent exopeptidases"/>
    <property type="match status" value="1"/>
</dbReference>
<dbReference type="Pfam" id="PF00246">
    <property type="entry name" value="Peptidase_M14"/>
    <property type="match status" value="1"/>
</dbReference>
<keyword evidence="7" id="KW-0378">Hydrolase</keyword>
<dbReference type="CDD" id="cd03859">
    <property type="entry name" value="M14_CPT"/>
    <property type="match status" value="1"/>
</dbReference>
<evidence type="ECO:0000256" key="4">
    <source>
        <dbReference type="ARBA" id="ARBA00022670"/>
    </source>
</evidence>
<dbReference type="Proteomes" id="UP000326509">
    <property type="component" value="Unassembled WGS sequence"/>
</dbReference>
<dbReference type="EMBL" id="BKCG01000003">
    <property type="protein sequence ID" value="GER59568.1"/>
    <property type="molecule type" value="Genomic_DNA"/>
</dbReference>
<dbReference type="OrthoDB" id="9808753at2"/>
<protein>
    <recommendedName>
        <fullName evidence="11">carboxypeptidase T</fullName>
        <ecNumber evidence="11">3.4.17.18</ecNumber>
    </recommendedName>
</protein>
<dbReference type="PROSITE" id="PS52035">
    <property type="entry name" value="PEPTIDASE_M14"/>
    <property type="match status" value="1"/>
</dbReference>
<evidence type="ECO:0000256" key="6">
    <source>
        <dbReference type="ARBA" id="ARBA00022729"/>
    </source>
</evidence>
<dbReference type="InterPro" id="IPR033810">
    <property type="entry name" value="Carboxypeptidase_T"/>
</dbReference>
<evidence type="ECO:0000256" key="11">
    <source>
        <dbReference type="ARBA" id="ARBA00066554"/>
    </source>
</evidence>
<keyword evidence="9" id="KW-0482">Metalloprotease</keyword>
<evidence type="ECO:0000256" key="1">
    <source>
        <dbReference type="ARBA" id="ARBA00001947"/>
    </source>
</evidence>
<evidence type="ECO:0000256" key="7">
    <source>
        <dbReference type="ARBA" id="ARBA00022801"/>
    </source>
</evidence>
<dbReference type="RefSeq" id="WP_151673966.1">
    <property type="nucleotide sequence ID" value="NZ_BKCG01000003.1"/>
</dbReference>
<keyword evidence="4" id="KW-0645">Protease</keyword>
<sequence>MRNFLFLLLIFVTCTNSIAQEIYSEIRLNNTTQLELLNSEGFGVDHIQFDEEGLPILIVSEREVLQLDVLGIQYETTIANYAENYRNELLADVIETGEKSALSTDGFDLGTMGGFYTFDQVVAKLDEMKTDFPNLITAKQSIGTTAEGRTIWMVKISDNPDIDEDEPVAYFDALHHAREPLSMAVTINYMFYLLENYATNTAVQYLVNNRALYFVPVVNPDGYVYNETTNPEGGGLWRKNRFETSPACVGVDLNRNYSFAYGDNESCSSTNPCSGIYRGTEAFSEPETTAVSNLLSTINPKTAYSIHSTAGTYLMPYGYNTSPPEYPIYSEWASAFLDENDYTYGTTFQILGYTSCGTTRDYMHSEGIYGWTPEIGGSGFWPLPSTILDLVAENIRPMLYQSWISGSYIDVQSHTELVPAIPGQTFEIAVEIKNVGLEDTTDDVTVAVVSNNPLITVPSEMSYSQVPARTKQNNLATPFQIEIDPSFNEQYFDLEIQTFQGGALNETATITVFVGSGTTILVDAAHSDTNTFTSYGTGSIWNFSIDDSYSGDGCYSDSVGGNGLNDTDSYFELNTPLNFTNTTGPVLTFMTKYSIALGDITTLEISVDDGENWDVLGIYNLNKSWNMKSYNLAAYNGFEQVRLRFHTLNDDFRPGDGFYFDDFSIVDYDEEILSNDTLETLNKIVVSPNPFTTQLELFNTNSQQLSLTLYDILGNVLKETTKTSNKTLVIENLDSLSKGIYFLKVETESGQSLTFKVIK</sequence>
<feature type="active site" description="Proton donor/acceptor" evidence="12">
    <location>
        <position position="374"/>
    </location>
</feature>
<dbReference type="PANTHER" id="PTHR11705:SF143">
    <property type="entry name" value="SLL0236 PROTEIN"/>
    <property type="match status" value="1"/>
</dbReference>
<name>A0A5J4J0S4_9FLAO</name>
<dbReference type="Gene3D" id="3.40.630.10">
    <property type="entry name" value="Zn peptidases"/>
    <property type="match status" value="1"/>
</dbReference>
<evidence type="ECO:0000256" key="2">
    <source>
        <dbReference type="ARBA" id="ARBA00005988"/>
    </source>
</evidence>
<dbReference type="GO" id="GO:0005615">
    <property type="term" value="C:extracellular space"/>
    <property type="evidence" value="ECO:0007669"/>
    <property type="project" value="TreeGrafter"/>
</dbReference>
<dbReference type="Pfam" id="PF18962">
    <property type="entry name" value="Por_Secre_tail"/>
    <property type="match status" value="1"/>
</dbReference>
<evidence type="ECO:0000256" key="3">
    <source>
        <dbReference type="ARBA" id="ARBA00022645"/>
    </source>
</evidence>
<comment type="similarity">
    <text evidence="2 12">Belongs to the peptidase M14 family.</text>
</comment>
<keyword evidence="15" id="KW-1185">Reference proteome</keyword>
<reference evidence="14 15" key="1">
    <citation type="submission" date="2019-08" db="EMBL/GenBank/DDBJ databases">
        <title>Draft genome sequence of Ulvibacter marinus type strain NBRC 109484.</title>
        <authorList>
            <person name="Kawano K."/>
            <person name="Ushijima N."/>
            <person name="Kihara M."/>
            <person name="Itoh H."/>
        </authorList>
    </citation>
    <scope>NUCLEOTIDE SEQUENCE [LARGE SCALE GENOMIC DNA]</scope>
    <source>
        <strain evidence="14 15">NBRC 109484</strain>
    </source>
</reference>
<evidence type="ECO:0000259" key="13">
    <source>
        <dbReference type="PROSITE" id="PS52035"/>
    </source>
</evidence>
<dbReference type="GO" id="GO:0006508">
    <property type="term" value="P:proteolysis"/>
    <property type="evidence" value="ECO:0007669"/>
    <property type="project" value="UniProtKB-KW"/>
</dbReference>
<comment type="catalytic activity">
    <reaction evidence="10">
        <text>Releases a C-terminal residue, which may be hydrophobic or positively charged.</text>
        <dbReference type="EC" id="3.4.17.18"/>
    </reaction>
</comment>
<dbReference type="NCBIfam" id="TIGR04183">
    <property type="entry name" value="Por_Secre_tail"/>
    <property type="match status" value="1"/>
</dbReference>
<evidence type="ECO:0000313" key="14">
    <source>
        <dbReference type="EMBL" id="GER59568.1"/>
    </source>
</evidence>
<evidence type="ECO:0000256" key="9">
    <source>
        <dbReference type="ARBA" id="ARBA00023049"/>
    </source>
</evidence>
<evidence type="ECO:0000256" key="5">
    <source>
        <dbReference type="ARBA" id="ARBA00022723"/>
    </source>
</evidence>
<dbReference type="PANTHER" id="PTHR11705">
    <property type="entry name" value="PROTEASE FAMILY M14 CARBOXYPEPTIDASE A,B"/>
    <property type="match status" value="1"/>
</dbReference>
<dbReference type="GO" id="GO:0008270">
    <property type="term" value="F:zinc ion binding"/>
    <property type="evidence" value="ECO:0007669"/>
    <property type="project" value="InterPro"/>
</dbReference>
<dbReference type="AlphaFoldDB" id="A0A5J4J0S4"/>
<evidence type="ECO:0000313" key="15">
    <source>
        <dbReference type="Proteomes" id="UP000326509"/>
    </source>
</evidence>
<keyword evidence="5" id="KW-0479">Metal-binding</keyword>
<dbReference type="InterPro" id="IPR000834">
    <property type="entry name" value="Peptidase_M14"/>
</dbReference>
<dbReference type="EC" id="3.4.17.18" evidence="11"/>
<evidence type="ECO:0000256" key="8">
    <source>
        <dbReference type="ARBA" id="ARBA00022833"/>
    </source>
</evidence>
<dbReference type="GO" id="GO:0004181">
    <property type="term" value="F:metallocarboxypeptidase activity"/>
    <property type="evidence" value="ECO:0007669"/>
    <property type="project" value="InterPro"/>
</dbReference>
<evidence type="ECO:0000256" key="12">
    <source>
        <dbReference type="PROSITE-ProRule" id="PRU01379"/>
    </source>
</evidence>